<dbReference type="Proteomes" id="UP001176941">
    <property type="component" value="Chromosome 4"/>
</dbReference>
<evidence type="ECO:0000256" key="1">
    <source>
        <dbReference type="SAM" id="MobiDB-lite"/>
    </source>
</evidence>
<keyword evidence="3" id="KW-1185">Reference proteome</keyword>
<sequence length="306" mass="32735">MTPSIPTFFHTLVTLNNLKVSALPVGRQDEEWLEEVLVHLDPIREPGGFPGISDDTRAYSLLADELGAPVGLGADSRGLALRRSPCNPSPIPPACAVHPYIWPCILSIWRFVHRLEAASGRERGQETVREPGALGREDTQIVAELGLVGNPESALSFYSELPPAGCSRGQTNRIWWHLPAPPTTPAQPSPPGACLLLVAPSQPWLPSSGLRPPASVCPPGLPPASPPELREDQARTRQVHGVQRRSAWAQTAGSVPHGEFRGEGGQAQPVCPALDNRSPFPHTPPYPPALVTVGASICHLQVGPRA</sequence>
<name>A0ABN8ZTF4_RANTA</name>
<gene>
    <name evidence="2" type="ORF">MRATA1EN1_LOCUS23981</name>
</gene>
<feature type="region of interest" description="Disordered" evidence="1">
    <location>
        <begin position="257"/>
        <end position="285"/>
    </location>
</feature>
<organism evidence="2 3">
    <name type="scientific">Rangifer tarandus platyrhynchus</name>
    <name type="common">Svalbard reindeer</name>
    <dbReference type="NCBI Taxonomy" id="3082113"/>
    <lineage>
        <taxon>Eukaryota</taxon>
        <taxon>Metazoa</taxon>
        <taxon>Chordata</taxon>
        <taxon>Craniata</taxon>
        <taxon>Vertebrata</taxon>
        <taxon>Euteleostomi</taxon>
        <taxon>Mammalia</taxon>
        <taxon>Eutheria</taxon>
        <taxon>Laurasiatheria</taxon>
        <taxon>Artiodactyla</taxon>
        <taxon>Ruminantia</taxon>
        <taxon>Pecora</taxon>
        <taxon>Cervidae</taxon>
        <taxon>Odocoileinae</taxon>
        <taxon>Rangifer</taxon>
    </lineage>
</organism>
<proteinExistence type="predicted"/>
<evidence type="ECO:0000313" key="3">
    <source>
        <dbReference type="Proteomes" id="UP001176941"/>
    </source>
</evidence>
<protein>
    <submittedName>
        <fullName evidence="2">Uncharacterized protein</fullName>
    </submittedName>
</protein>
<dbReference type="EMBL" id="OX459940">
    <property type="protein sequence ID" value="CAI9175019.1"/>
    <property type="molecule type" value="Genomic_DNA"/>
</dbReference>
<reference evidence="2" key="1">
    <citation type="submission" date="2023-04" db="EMBL/GenBank/DDBJ databases">
        <authorList>
            <consortium name="ELIXIR-Norway"/>
        </authorList>
    </citation>
    <scope>NUCLEOTIDE SEQUENCE [LARGE SCALE GENOMIC DNA]</scope>
</reference>
<evidence type="ECO:0000313" key="2">
    <source>
        <dbReference type="EMBL" id="CAI9175019.1"/>
    </source>
</evidence>
<accession>A0ABN8ZTF4</accession>